<comment type="caution">
    <text evidence="1">The sequence shown here is derived from an EMBL/GenBank/DDBJ whole genome shotgun (WGS) entry which is preliminary data.</text>
</comment>
<dbReference type="EMBL" id="JBJHQH010000005">
    <property type="protein sequence ID" value="MFK9091705.1"/>
    <property type="molecule type" value="Genomic_DNA"/>
</dbReference>
<dbReference type="Proteomes" id="UP001623041">
    <property type="component" value="Unassembled WGS sequence"/>
</dbReference>
<accession>A0ABW8RE04</accession>
<keyword evidence="2" id="KW-1185">Reference proteome</keyword>
<reference evidence="1 2" key="1">
    <citation type="submission" date="2024-11" db="EMBL/GenBank/DDBJ databases">
        <authorList>
            <person name="Lucas J.A."/>
        </authorList>
    </citation>
    <scope>NUCLEOTIDE SEQUENCE [LARGE SCALE GENOMIC DNA]</scope>
    <source>
        <strain evidence="1 2">Z 5.4</strain>
    </source>
</reference>
<evidence type="ECO:0000313" key="2">
    <source>
        <dbReference type="Proteomes" id="UP001623041"/>
    </source>
</evidence>
<organism evidence="1 2">
    <name type="scientific">Bacillus salipaludis</name>
    <dbReference type="NCBI Taxonomy" id="2547811"/>
    <lineage>
        <taxon>Bacteria</taxon>
        <taxon>Bacillati</taxon>
        <taxon>Bacillota</taxon>
        <taxon>Bacilli</taxon>
        <taxon>Bacillales</taxon>
        <taxon>Bacillaceae</taxon>
        <taxon>Bacillus</taxon>
    </lineage>
</organism>
<gene>
    <name evidence="1" type="ORF">ACJEBI_09430</name>
</gene>
<proteinExistence type="predicted"/>
<dbReference type="RefSeq" id="WP_406580324.1">
    <property type="nucleotide sequence ID" value="NZ_JBJHQH010000005.1"/>
</dbReference>
<sequence length="141" mass="16806">MSHTERETKKYTGFSKTEIEEYLSDFKQLVRDGSYSIELNENRTENVDFMEEYDISIEKAKNILLCLDVLDFCYAADNTKPQFAYEKLYVFCREFELDNRGTPEDVDIYIKSNLTRTRKGNKRLFVVSFHKRNNPISYCFK</sequence>
<protein>
    <submittedName>
        <fullName evidence="1">Uncharacterized protein</fullName>
    </submittedName>
</protein>
<name>A0ABW8RE04_9BACI</name>
<evidence type="ECO:0000313" key="1">
    <source>
        <dbReference type="EMBL" id="MFK9091705.1"/>
    </source>
</evidence>